<evidence type="ECO:0000313" key="5">
    <source>
        <dbReference type="EMBL" id="AAZ48743.1"/>
    </source>
</evidence>
<evidence type="ECO:0000259" key="3">
    <source>
        <dbReference type="Pfam" id="PF10620"/>
    </source>
</evidence>
<dbReference type="InterPro" id="IPR048903">
    <property type="entry name" value="MdcG_N"/>
</dbReference>
<dbReference type="AlphaFoldDB" id="Q478I8"/>
<dbReference type="Pfam" id="PF20866">
    <property type="entry name" value="MdcG_N"/>
    <property type="match status" value="1"/>
</dbReference>
<feature type="domain" description="Phosphoribosyl-dephospho-CoA transferase MdcG N-terminal" evidence="4">
    <location>
        <begin position="2"/>
        <end position="82"/>
    </location>
</feature>
<reference evidence="5" key="1">
    <citation type="submission" date="2005-08" db="EMBL/GenBank/DDBJ databases">
        <title>Complete sequence of Dechloromonas aromatica RCB.</title>
        <authorList>
            <person name="Salinero K.K."/>
            <person name="Copeland A."/>
            <person name="Lucas S."/>
            <person name="Lapidus A."/>
            <person name="Barry K."/>
            <person name="Detter J.C."/>
            <person name="Glavina T."/>
            <person name="Hammon N."/>
            <person name="Israni S."/>
            <person name="Pitluck S."/>
            <person name="Di Bartolo G."/>
            <person name="Trong S."/>
            <person name="Schmutz J."/>
            <person name="Larimer F."/>
            <person name="Land M."/>
            <person name="Ivanova N."/>
            <person name="Richardson P."/>
        </authorList>
    </citation>
    <scope>NUCLEOTIDE SEQUENCE</scope>
    <source>
        <strain evidence="5">RCB</strain>
    </source>
</reference>
<evidence type="ECO:0000259" key="4">
    <source>
        <dbReference type="Pfam" id="PF20866"/>
    </source>
</evidence>
<gene>
    <name evidence="5" type="ordered locus">Daro_4016</name>
</gene>
<dbReference type="KEGG" id="dar:Daro_4016"/>
<dbReference type="GO" id="GO:0016779">
    <property type="term" value="F:nucleotidyltransferase activity"/>
    <property type="evidence" value="ECO:0007669"/>
    <property type="project" value="UniProtKB-KW"/>
</dbReference>
<dbReference type="Pfam" id="PF10620">
    <property type="entry name" value="MdcG"/>
    <property type="match status" value="1"/>
</dbReference>
<protein>
    <submittedName>
        <fullName evidence="5">Malonate decarboxylase</fullName>
    </submittedName>
</protein>
<dbReference type="EMBL" id="CP000089">
    <property type="protein sequence ID" value="AAZ48743.1"/>
    <property type="molecule type" value="Genomic_DNA"/>
</dbReference>
<keyword evidence="2" id="KW-0548">Nucleotidyltransferase</keyword>
<evidence type="ECO:0000256" key="1">
    <source>
        <dbReference type="ARBA" id="ARBA00022679"/>
    </source>
</evidence>
<name>Q478I8_DECAR</name>
<proteinExistence type="predicted"/>
<dbReference type="STRING" id="159087.Daro_4016"/>
<accession>Q478I8</accession>
<evidence type="ECO:0000256" key="2">
    <source>
        <dbReference type="ARBA" id="ARBA00022695"/>
    </source>
</evidence>
<dbReference type="eggNOG" id="ENOG503268I">
    <property type="taxonomic scope" value="Bacteria"/>
</dbReference>
<dbReference type="NCBIfam" id="TIGR03135">
    <property type="entry name" value="malonate_mdcG"/>
    <property type="match status" value="1"/>
</dbReference>
<organism evidence="5">
    <name type="scientific">Dechloromonas aromatica (strain RCB)</name>
    <dbReference type="NCBI Taxonomy" id="159087"/>
    <lineage>
        <taxon>Bacteria</taxon>
        <taxon>Pseudomonadati</taxon>
        <taxon>Pseudomonadota</taxon>
        <taxon>Betaproteobacteria</taxon>
        <taxon>Rhodocyclales</taxon>
        <taxon>Azonexaceae</taxon>
        <taxon>Dechloromonas</taxon>
    </lineage>
</organism>
<sequence length="222" mass="24287">MRRHDLVYLQRDALFSTPCAETGDPYWQAAGDWIAAGRPLVAARQPVDCECLLLGLSLPSALQRKRLSITVDHGAVARVCSPLSLRHCLPLLPAAQVEILRRLDVGAAACSVRLGVFGSLAWEALSGESYRHAESDIDLICDIATPEQFDCMLSLLQQAADALPCRLDGEMRFPDGAAVAWRELAAQRWQPAAQVLVKGEREVGLRPLQHLLASLKEECCHA</sequence>
<dbReference type="InterPro" id="IPR017557">
    <property type="entry name" value="Holo-ACP_synthase"/>
</dbReference>
<keyword evidence="1" id="KW-0808">Transferase</keyword>
<dbReference type="InterPro" id="IPR049180">
    <property type="entry name" value="MdcG_C"/>
</dbReference>
<feature type="domain" description="Phosphoribosyl-dephospho-CoA transferase MdcG C-terminal" evidence="3">
    <location>
        <begin position="85"/>
        <end position="206"/>
    </location>
</feature>
<dbReference type="HOGENOM" id="CLU_075747_0_0_4"/>